<keyword evidence="4" id="KW-0378">Hydrolase</keyword>
<evidence type="ECO:0000256" key="1">
    <source>
        <dbReference type="SAM" id="SignalP"/>
    </source>
</evidence>
<dbReference type="GO" id="GO:0000224">
    <property type="term" value="F:peptide-N4-(N-acetyl-beta-glucosaminyl)asparagine amidase activity"/>
    <property type="evidence" value="ECO:0007669"/>
    <property type="project" value="TreeGrafter"/>
</dbReference>
<dbReference type="InterPro" id="IPR050883">
    <property type="entry name" value="PNGase"/>
</dbReference>
<dbReference type="Gene3D" id="1.20.1050.60">
    <property type="entry name" value="alpha-1,2-mannosidase"/>
    <property type="match status" value="1"/>
</dbReference>
<dbReference type="PANTHER" id="PTHR12143">
    <property type="entry name" value="PEPTIDE N-GLYCANASE PNGASE -RELATED"/>
    <property type="match status" value="1"/>
</dbReference>
<gene>
    <name evidence="4" type="ORF">EV420DRAFT_1581228</name>
</gene>
<protein>
    <submittedName>
        <fullName evidence="4">Glycosyl hydrolase family 92-domain-containing protein</fullName>
    </submittedName>
</protein>
<name>A0AA39JF71_ARMTA</name>
<feature type="domain" description="Glycosyl hydrolase family 92 N-terminal" evidence="3">
    <location>
        <begin position="21"/>
        <end position="206"/>
    </location>
</feature>
<dbReference type="Gene3D" id="3.30.2080.10">
    <property type="entry name" value="GH92 mannosidase domain"/>
    <property type="match status" value="1"/>
</dbReference>
<dbReference type="GO" id="GO:0030246">
    <property type="term" value="F:carbohydrate binding"/>
    <property type="evidence" value="ECO:0007669"/>
    <property type="project" value="InterPro"/>
</dbReference>
<dbReference type="GO" id="GO:0005975">
    <property type="term" value="P:carbohydrate metabolic process"/>
    <property type="evidence" value="ECO:0007669"/>
    <property type="project" value="InterPro"/>
</dbReference>
<sequence length="725" mass="80301">MKLVLYSWLINLSAALDPLQYVNLFIGTINGGHTFPGATIPHGMVKVGMDTDSPGNSGTGGVCAIGFLSQVPLSNFKLFPIHNCSAFEQCLTTIDSRKILRHILPDGSVDDYASPGYFSTNLSNSIRVELTSTRRTALHRYTFPEESTTPRILLDVTNDGQISANGITMLIDAETGRMTASGSFADSFGIDRYKAYACVDFKGDFSGPHGGLVGFPGSGVGPTTILARVGISLLSVEQACANAEGEIPDWDFERVVQDSEAQWRDILGRVQVDTERVGENTTTLLYSSLYRTHITPADLTGENPGWSSTEPYYDSFYCNWDTYRTLFPLMSLHDPERFSDIVRGMIDIQKNEGWLPECREMGTKQFIQGGSHGDPILAEFFIKYQNHTSALGVSDQDLYTALLADAENTPPNWNIQGRQADVWKEFGANTKQVSRAIEYAFDDFAISQVAKGLKKTEDAAKYTSRAGNFVNSWNGSIIVPDIAEDISGFFQPRFANGTWNYTDPRHCSIHDPTGSTCFLNAIRRDGFYETSPIVYSQYAPHDTAKLIELQGGRQKFIERLDWIFDNGYFDSTNEPSQQIPYMYHYADKPGYSARRVRETIDKYFNTSRNGLPGNDGAMGSYVFFYLAGMYPLPATKQYLLSSPYFPSISFHNPFLNSTTTIVSKGFGSGIYVKSVTVNGKPYKSTCFLDWDVFTTTSTVVLELTDDLEVSCGGELPPSLSSGGYD</sequence>
<dbReference type="Pfam" id="PF07971">
    <property type="entry name" value="Glyco_hydro_92"/>
    <property type="match status" value="1"/>
</dbReference>
<dbReference type="GO" id="GO:0005634">
    <property type="term" value="C:nucleus"/>
    <property type="evidence" value="ECO:0007669"/>
    <property type="project" value="TreeGrafter"/>
</dbReference>
<dbReference type="AlphaFoldDB" id="A0AA39JF71"/>
<dbReference type="RefSeq" id="XP_060323720.1">
    <property type="nucleotide sequence ID" value="XM_060474656.1"/>
</dbReference>
<dbReference type="PANTHER" id="PTHR12143:SF43">
    <property type="entry name" value="PUTATIVE-RELATED"/>
    <property type="match status" value="1"/>
</dbReference>
<dbReference type="InterPro" id="IPR008928">
    <property type="entry name" value="6-hairpin_glycosidase_sf"/>
</dbReference>
<evidence type="ECO:0000259" key="2">
    <source>
        <dbReference type="Pfam" id="PF07971"/>
    </source>
</evidence>
<dbReference type="GO" id="GO:0006516">
    <property type="term" value="P:glycoprotein catabolic process"/>
    <property type="evidence" value="ECO:0007669"/>
    <property type="project" value="TreeGrafter"/>
</dbReference>
<feature type="signal peptide" evidence="1">
    <location>
        <begin position="1"/>
        <end position="15"/>
    </location>
</feature>
<dbReference type="EMBL" id="JAUEPS010000074">
    <property type="protein sequence ID" value="KAK0440865.1"/>
    <property type="molecule type" value="Genomic_DNA"/>
</dbReference>
<keyword evidence="5" id="KW-1185">Reference proteome</keyword>
<evidence type="ECO:0000313" key="5">
    <source>
        <dbReference type="Proteomes" id="UP001175211"/>
    </source>
</evidence>
<keyword evidence="1" id="KW-0732">Signal</keyword>
<proteinExistence type="predicted"/>
<evidence type="ECO:0000313" key="4">
    <source>
        <dbReference type="EMBL" id="KAK0440865.1"/>
    </source>
</evidence>
<dbReference type="Pfam" id="PF17678">
    <property type="entry name" value="Glyco_hydro_92N"/>
    <property type="match status" value="1"/>
</dbReference>
<dbReference type="InterPro" id="IPR041371">
    <property type="entry name" value="GH92_N"/>
</dbReference>
<dbReference type="Proteomes" id="UP001175211">
    <property type="component" value="Unassembled WGS sequence"/>
</dbReference>
<comment type="caution">
    <text evidence="4">The sequence shown here is derived from an EMBL/GenBank/DDBJ whole genome shotgun (WGS) entry which is preliminary data.</text>
</comment>
<feature type="domain" description="Glycosyl hydrolase family 92" evidence="2">
    <location>
        <begin position="238"/>
        <end position="704"/>
    </location>
</feature>
<dbReference type="InterPro" id="IPR012939">
    <property type="entry name" value="Glyco_hydro_92"/>
</dbReference>
<dbReference type="Gene3D" id="1.20.1610.10">
    <property type="entry name" value="alpha-1,2-mannosidases domains"/>
    <property type="match status" value="1"/>
</dbReference>
<organism evidence="4 5">
    <name type="scientific">Armillaria tabescens</name>
    <name type="common">Ringless honey mushroom</name>
    <name type="synonym">Agaricus tabescens</name>
    <dbReference type="NCBI Taxonomy" id="1929756"/>
    <lineage>
        <taxon>Eukaryota</taxon>
        <taxon>Fungi</taxon>
        <taxon>Dikarya</taxon>
        <taxon>Basidiomycota</taxon>
        <taxon>Agaricomycotina</taxon>
        <taxon>Agaricomycetes</taxon>
        <taxon>Agaricomycetidae</taxon>
        <taxon>Agaricales</taxon>
        <taxon>Marasmiineae</taxon>
        <taxon>Physalacriaceae</taxon>
        <taxon>Desarmillaria</taxon>
    </lineage>
</organism>
<accession>A0AA39JF71</accession>
<feature type="chain" id="PRO_5041389371" evidence="1">
    <location>
        <begin position="16"/>
        <end position="725"/>
    </location>
</feature>
<dbReference type="Gene3D" id="2.70.98.10">
    <property type="match status" value="1"/>
</dbReference>
<dbReference type="GO" id="GO:0005829">
    <property type="term" value="C:cytosol"/>
    <property type="evidence" value="ECO:0007669"/>
    <property type="project" value="TreeGrafter"/>
</dbReference>
<dbReference type="InterPro" id="IPR014718">
    <property type="entry name" value="GH-type_carb-bd"/>
</dbReference>
<evidence type="ECO:0000259" key="3">
    <source>
        <dbReference type="Pfam" id="PF17678"/>
    </source>
</evidence>
<dbReference type="SUPFAM" id="SSF48208">
    <property type="entry name" value="Six-hairpin glycosidases"/>
    <property type="match status" value="1"/>
</dbReference>
<reference evidence="4" key="1">
    <citation type="submission" date="2023-06" db="EMBL/GenBank/DDBJ databases">
        <authorList>
            <consortium name="Lawrence Berkeley National Laboratory"/>
            <person name="Ahrendt S."/>
            <person name="Sahu N."/>
            <person name="Indic B."/>
            <person name="Wong-Bajracharya J."/>
            <person name="Merenyi Z."/>
            <person name="Ke H.-M."/>
            <person name="Monk M."/>
            <person name="Kocsube S."/>
            <person name="Drula E."/>
            <person name="Lipzen A."/>
            <person name="Balint B."/>
            <person name="Henrissat B."/>
            <person name="Andreopoulos B."/>
            <person name="Martin F.M."/>
            <person name="Harder C.B."/>
            <person name="Rigling D."/>
            <person name="Ford K.L."/>
            <person name="Foster G.D."/>
            <person name="Pangilinan J."/>
            <person name="Papanicolaou A."/>
            <person name="Barry K."/>
            <person name="LaButti K."/>
            <person name="Viragh M."/>
            <person name="Koriabine M."/>
            <person name="Yan M."/>
            <person name="Riley R."/>
            <person name="Champramary S."/>
            <person name="Plett K.L."/>
            <person name="Tsai I.J."/>
            <person name="Slot J."/>
            <person name="Sipos G."/>
            <person name="Plett J."/>
            <person name="Nagy L.G."/>
            <person name="Grigoriev I.V."/>
        </authorList>
    </citation>
    <scope>NUCLEOTIDE SEQUENCE</scope>
    <source>
        <strain evidence="4">CCBAS 213</strain>
    </source>
</reference>
<dbReference type="GeneID" id="85358204"/>